<evidence type="ECO:0000313" key="3">
    <source>
        <dbReference type="Proteomes" id="UP000030645"/>
    </source>
</evidence>
<accession>W9QWC2</accession>
<feature type="region of interest" description="Disordered" evidence="1">
    <location>
        <begin position="81"/>
        <end position="103"/>
    </location>
</feature>
<sequence>MKPICASERSRRISMRHVDQSSNGPDQESVYISQRRVSADKGAAPRPFAALHVDTLSATLPQLLPAPTLLSPRVRLQRKCTPAYRKEKRKQNSYGTASLTDNHYEVDSTRDRLHEVLLANQTPKRVVKHNKLKSHKSKGSHGSAAQVVAGSILIATDKLLNTRPFGKSKILLVKADKSSGFLGLIINKHVRWDALDELEEGLQMLTEAPLSFGGPLVQRGMILVALTRRAMEDQYPQVLPGIYYLDQSATYRTIGELKSGNQSITDYWFFLGYSSWGWEQLFDEIAERAWNISDDSMTHFAWP</sequence>
<dbReference type="eggNOG" id="ENOG502QUXX">
    <property type="taxonomic scope" value="Eukaryota"/>
</dbReference>
<dbReference type="Gene3D" id="3.40.1740.10">
    <property type="entry name" value="VC0467-like"/>
    <property type="match status" value="1"/>
</dbReference>
<evidence type="ECO:0000313" key="2">
    <source>
        <dbReference type="EMBL" id="EXB44888.1"/>
    </source>
</evidence>
<feature type="compositionally biased region" description="Basic and acidic residues" evidence="1">
    <location>
        <begin position="8"/>
        <end position="19"/>
    </location>
</feature>
<organism evidence="2 3">
    <name type="scientific">Morus notabilis</name>
    <dbReference type="NCBI Taxonomy" id="981085"/>
    <lineage>
        <taxon>Eukaryota</taxon>
        <taxon>Viridiplantae</taxon>
        <taxon>Streptophyta</taxon>
        <taxon>Embryophyta</taxon>
        <taxon>Tracheophyta</taxon>
        <taxon>Spermatophyta</taxon>
        <taxon>Magnoliopsida</taxon>
        <taxon>eudicotyledons</taxon>
        <taxon>Gunneridae</taxon>
        <taxon>Pentapetalae</taxon>
        <taxon>rosids</taxon>
        <taxon>fabids</taxon>
        <taxon>Rosales</taxon>
        <taxon>Moraceae</taxon>
        <taxon>Moreae</taxon>
        <taxon>Morus</taxon>
    </lineage>
</organism>
<keyword evidence="3" id="KW-1185">Reference proteome</keyword>
<feature type="compositionally biased region" description="Polar residues" evidence="1">
    <location>
        <begin position="92"/>
        <end position="101"/>
    </location>
</feature>
<protein>
    <submittedName>
        <fullName evidence="2">Uncharacterized protein</fullName>
    </submittedName>
</protein>
<reference evidence="3" key="1">
    <citation type="submission" date="2013-01" db="EMBL/GenBank/DDBJ databases">
        <title>Draft Genome Sequence of a Mulberry Tree, Morus notabilis C.K. Schneid.</title>
        <authorList>
            <person name="He N."/>
            <person name="Zhao S."/>
        </authorList>
    </citation>
    <scope>NUCLEOTIDE SEQUENCE</scope>
</reference>
<dbReference type="Pfam" id="PF02622">
    <property type="entry name" value="DUF179"/>
    <property type="match status" value="1"/>
</dbReference>
<gene>
    <name evidence="2" type="ORF">L484_026470</name>
</gene>
<dbReference type="InterPro" id="IPR003774">
    <property type="entry name" value="AlgH-like"/>
</dbReference>
<dbReference type="AlphaFoldDB" id="W9QWC2"/>
<dbReference type="SUPFAM" id="SSF143456">
    <property type="entry name" value="VC0467-like"/>
    <property type="match status" value="1"/>
</dbReference>
<proteinExistence type="predicted"/>
<dbReference type="EMBL" id="KE343883">
    <property type="protein sequence ID" value="EXB44888.1"/>
    <property type="molecule type" value="Genomic_DNA"/>
</dbReference>
<name>W9QWC2_9ROSA</name>
<feature type="region of interest" description="Disordered" evidence="1">
    <location>
        <begin position="1"/>
        <end position="28"/>
    </location>
</feature>
<evidence type="ECO:0000256" key="1">
    <source>
        <dbReference type="SAM" id="MobiDB-lite"/>
    </source>
</evidence>
<dbReference type="PANTHER" id="PTHR31984">
    <property type="entry name" value="TRANSPORTER, PUTATIVE (DUF179)-RELATED"/>
    <property type="match status" value="1"/>
</dbReference>
<dbReference type="Proteomes" id="UP000030645">
    <property type="component" value="Unassembled WGS sequence"/>
</dbReference>
<dbReference type="PANTHER" id="PTHR31984:SF12">
    <property type="entry name" value="THIOREDOXIN DOMAIN-CONTAINING PROTEIN"/>
    <property type="match status" value="1"/>
</dbReference>